<dbReference type="CDD" id="cd06186">
    <property type="entry name" value="NOX_Duox_like_FAD_NADP"/>
    <property type="match status" value="1"/>
</dbReference>
<sequence length="692" mass="78156">RMRFLDVPLGESRILPSLPAIPAPVRGRFVWARNNAPYLGFTVLFFGLNAGLFLHRAYQYRNTNILEMGARACGQCLNLDCVLLLSLILRRSITRLRNSRLGRFFPCDSHVHFHKMAGWAVAAFSILHTIFHLANFVTLSEDTGISVNSYLWDTSLGIGWVGGLANPTGGALLIILAIIVAFSHRVVRKSGYFEIFYWTHLLSLPFWVLLVLHGPRFWMWLLIPGSAFIVEMFLRCTQVCSKRGRTSVIKATTLPSQVVKLRIQRPQEFEFKAGEYIYLNIPSIAKYEWHPFTISSAPEVEDEISVHIRAVGGWTKRLYDMCKEDDSMADLQKCVDNLVICSIGTPVPKLQGILNPVFTSDERSNINLGGHTIIELEDDNDGKGRYVSNLLEFNRKMSVLSKPNLEINRKLSVFSKPAELIVESERKPSIVARKIQRKRSNSLSELPAILAEVEILEQHQQQLDSGHASLTGSDSSLNTIDEENITVANLRKKSLVLNPQKKRTKEKFIEVFVDGPYGSPSTRIFTVPHAVLIGAGIGITPFAAILQSVMHRYCAAKAKCPHCQIESCMALPSTLRKLRKLDFIWVNRDLGSFQWFLELLEKLESEQQVSGAAIEKFLNLHLYKTGPSSLPPSMPLASFIKVGRPDWDKVFQGIRESKAGNVTVFYCGPPTLVDVLRDKCIEYRFTFRREMF</sequence>
<dbReference type="Pfam" id="PF08030">
    <property type="entry name" value="NAD_binding_6"/>
    <property type="match status" value="2"/>
</dbReference>
<feature type="transmembrane region" description="Helical" evidence="6">
    <location>
        <begin position="36"/>
        <end position="56"/>
    </location>
</feature>
<dbReference type="Pfam" id="PF08022">
    <property type="entry name" value="FAD_binding_8"/>
    <property type="match status" value="1"/>
</dbReference>
<dbReference type="PROSITE" id="PS51384">
    <property type="entry name" value="FAD_FR"/>
    <property type="match status" value="1"/>
</dbReference>
<evidence type="ECO:0000256" key="5">
    <source>
        <dbReference type="ARBA" id="ARBA00023136"/>
    </source>
</evidence>
<evidence type="ECO:0000256" key="3">
    <source>
        <dbReference type="ARBA" id="ARBA00022989"/>
    </source>
</evidence>
<comment type="caution">
    <text evidence="8">The sequence shown here is derived from an EMBL/GenBank/DDBJ whole genome shotgun (WGS) entry which is preliminary data.</text>
</comment>
<dbReference type="InterPro" id="IPR013121">
    <property type="entry name" value="Fe_red_NAD-bd_6"/>
</dbReference>
<organism evidence="8 9">
    <name type="scientific">Meganyctiphanes norvegica</name>
    <name type="common">Northern krill</name>
    <name type="synonym">Thysanopoda norvegica</name>
    <dbReference type="NCBI Taxonomy" id="48144"/>
    <lineage>
        <taxon>Eukaryota</taxon>
        <taxon>Metazoa</taxon>
        <taxon>Ecdysozoa</taxon>
        <taxon>Arthropoda</taxon>
        <taxon>Crustacea</taxon>
        <taxon>Multicrustacea</taxon>
        <taxon>Malacostraca</taxon>
        <taxon>Eumalacostraca</taxon>
        <taxon>Eucarida</taxon>
        <taxon>Euphausiacea</taxon>
        <taxon>Euphausiidae</taxon>
        <taxon>Meganyctiphanes</taxon>
    </lineage>
</organism>
<dbReference type="PANTHER" id="PTHR11972:SF58">
    <property type="entry name" value="NADPH OXIDASE 5"/>
    <property type="match status" value="1"/>
</dbReference>
<reference evidence="8 9" key="1">
    <citation type="submission" date="2024-05" db="EMBL/GenBank/DDBJ databases">
        <authorList>
            <person name="Wallberg A."/>
        </authorList>
    </citation>
    <scope>NUCLEOTIDE SEQUENCE [LARGE SCALE GENOMIC DNA]</scope>
</reference>
<dbReference type="GO" id="GO:0043020">
    <property type="term" value="C:NADPH oxidase complex"/>
    <property type="evidence" value="ECO:0007669"/>
    <property type="project" value="TreeGrafter"/>
</dbReference>
<evidence type="ECO:0000256" key="4">
    <source>
        <dbReference type="ARBA" id="ARBA00023002"/>
    </source>
</evidence>
<dbReference type="InterPro" id="IPR039261">
    <property type="entry name" value="FNR_nucleotide-bd"/>
</dbReference>
<keyword evidence="5 6" id="KW-0472">Membrane</keyword>
<dbReference type="SFLD" id="SFLDG01169">
    <property type="entry name" value="NADPH_oxidase_subgroup_(NOX)"/>
    <property type="match status" value="1"/>
</dbReference>
<evidence type="ECO:0000313" key="8">
    <source>
        <dbReference type="EMBL" id="CAL4156547.1"/>
    </source>
</evidence>
<dbReference type="PANTHER" id="PTHR11972">
    <property type="entry name" value="NADPH OXIDASE"/>
    <property type="match status" value="1"/>
</dbReference>
<feature type="domain" description="FAD-binding FR-type" evidence="7">
    <location>
        <begin position="241"/>
        <end position="355"/>
    </location>
</feature>
<dbReference type="SUPFAM" id="SSF63380">
    <property type="entry name" value="Riboflavin synthase domain-like"/>
    <property type="match status" value="1"/>
</dbReference>
<keyword evidence="9" id="KW-1185">Reference proteome</keyword>
<dbReference type="InterPro" id="IPR013112">
    <property type="entry name" value="FAD-bd_8"/>
</dbReference>
<evidence type="ECO:0000256" key="2">
    <source>
        <dbReference type="ARBA" id="ARBA00022692"/>
    </source>
</evidence>
<dbReference type="GO" id="GO:0016175">
    <property type="term" value="F:superoxide-generating NAD(P)H oxidase activity"/>
    <property type="evidence" value="ECO:0007669"/>
    <property type="project" value="TreeGrafter"/>
</dbReference>
<dbReference type="EMBL" id="CAXKWB010041531">
    <property type="protein sequence ID" value="CAL4156547.1"/>
    <property type="molecule type" value="Genomic_DNA"/>
</dbReference>
<feature type="transmembrane region" description="Helical" evidence="6">
    <location>
        <begin position="119"/>
        <end position="138"/>
    </location>
</feature>
<evidence type="ECO:0000256" key="6">
    <source>
        <dbReference type="SAM" id="Phobius"/>
    </source>
</evidence>
<dbReference type="InterPro" id="IPR017927">
    <property type="entry name" value="FAD-bd_FR_type"/>
</dbReference>
<evidence type="ECO:0000256" key="1">
    <source>
        <dbReference type="ARBA" id="ARBA00004141"/>
    </source>
</evidence>
<dbReference type="Gene3D" id="2.40.30.10">
    <property type="entry name" value="Translation factors"/>
    <property type="match status" value="1"/>
</dbReference>
<name>A0AAV2S4F6_MEGNR</name>
<dbReference type="InterPro" id="IPR017938">
    <property type="entry name" value="Riboflavin_synthase-like_b-brl"/>
</dbReference>
<dbReference type="FunFam" id="2.40.30.10:FF:000056">
    <property type="entry name" value="NADPH oxidase 5"/>
    <property type="match status" value="1"/>
</dbReference>
<feature type="transmembrane region" description="Helical" evidence="6">
    <location>
        <begin position="195"/>
        <end position="212"/>
    </location>
</feature>
<evidence type="ECO:0000259" key="7">
    <source>
        <dbReference type="PROSITE" id="PS51384"/>
    </source>
</evidence>
<keyword evidence="3 6" id="KW-1133">Transmembrane helix</keyword>
<dbReference type="InterPro" id="IPR050369">
    <property type="entry name" value="RBOH/FRE"/>
</dbReference>
<dbReference type="Proteomes" id="UP001497623">
    <property type="component" value="Unassembled WGS sequence"/>
</dbReference>
<dbReference type="GO" id="GO:0006952">
    <property type="term" value="P:defense response"/>
    <property type="evidence" value="ECO:0007669"/>
    <property type="project" value="TreeGrafter"/>
</dbReference>
<evidence type="ECO:0000313" key="9">
    <source>
        <dbReference type="Proteomes" id="UP001497623"/>
    </source>
</evidence>
<dbReference type="InterPro" id="IPR013130">
    <property type="entry name" value="Fe3_Rdtase_TM_dom"/>
</dbReference>
<feature type="non-terminal residue" evidence="8">
    <location>
        <position position="1"/>
    </location>
</feature>
<keyword evidence="4" id="KW-0560">Oxidoreductase</keyword>
<keyword evidence="2 6" id="KW-0812">Transmembrane</keyword>
<dbReference type="SFLD" id="SFLDS00052">
    <property type="entry name" value="Ferric_Reductase_Domain"/>
    <property type="match status" value="1"/>
</dbReference>
<accession>A0AAV2S4F6</accession>
<dbReference type="AlphaFoldDB" id="A0AAV2S4F6"/>
<dbReference type="GO" id="GO:0042554">
    <property type="term" value="P:superoxide anion generation"/>
    <property type="evidence" value="ECO:0007669"/>
    <property type="project" value="TreeGrafter"/>
</dbReference>
<dbReference type="SUPFAM" id="SSF52343">
    <property type="entry name" value="Ferredoxin reductase-like, C-terminal NADP-linked domain"/>
    <property type="match status" value="1"/>
</dbReference>
<proteinExistence type="predicted"/>
<dbReference type="Pfam" id="PF01794">
    <property type="entry name" value="Ferric_reduct"/>
    <property type="match status" value="1"/>
</dbReference>
<gene>
    <name evidence="8" type="ORF">MNOR_LOCUS31736</name>
</gene>
<protein>
    <recommendedName>
        <fullName evidence="7">FAD-binding FR-type domain-containing protein</fullName>
    </recommendedName>
</protein>
<comment type="subcellular location">
    <subcellularLocation>
        <location evidence="1">Membrane</location>
        <topology evidence="1">Multi-pass membrane protein</topology>
    </subcellularLocation>
</comment>
<feature type="transmembrane region" description="Helical" evidence="6">
    <location>
        <begin position="158"/>
        <end position="183"/>
    </location>
</feature>
<dbReference type="Gene3D" id="3.40.50.80">
    <property type="entry name" value="Nucleotide-binding domain of ferredoxin-NADP reductase (FNR) module"/>
    <property type="match status" value="1"/>
</dbReference>